<keyword evidence="3" id="KW-1185">Reference proteome</keyword>
<dbReference type="Gene3D" id="3.30.530.20">
    <property type="match status" value="1"/>
</dbReference>
<evidence type="ECO:0000313" key="2">
    <source>
        <dbReference type="EMBL" id="MEU8136406.1"/>
    </source>
</evidence>
<organism evidence="2 3">
    <name type="scientific">Streptodolium elevatio</name>
    <dbReference type="NCBI Taxonomy" id="3157996"/>
    <lineage>
        <taxon>Bacteria</taxon>
        <taxon>Bacillati</taxon>
        <taxon>Actinomycetota</taxon>
        <taxon>Actinomycetes</taxon>
        <taxon>Kitasatosporales</taxon>
        <taxon>Streptomycetaceae</taxon>
        <taxon>Streptodolium</taxon>
    </lineage>
</organism>
<feature type="domain" description="Coenzyme Q-binding protein COQ10 START" evidence="1">
    <location>
        <begin position="15"/>
        <end position="133"/>
    </location>
</feature>
<dbReference type="InterPro" id="IPR023393">
    <property type="entry name" value="START-like_dom_sf"/>
</dbReference>
<gene>
    <name evidence="2" type="ORF">AB0C36_23210</name>
</gene>
<reference evidence="2 3" key="1">
    <citation type="submission" date="2024-06" db="EMBL/GenBank/DDBJ databases">
        <title>The Natural Products Discovery Center: Release of the First 8490 Sequenced Strains for Exploring Actinobacteria Biosynthetic Diversity.</title>
        <authorList>
            <person name="Kalkreuter E."/>
            <person name="Kautsar S.A."/>
            <person name="Yang D."/>
            <person name="Bader C.D."/>
            <person name="Teijaro C.N."/>
            <person name="Fluegel L."/>
            <person name="Davis C.M."/>
            <person name="Simpson J.R."/>
            <person name="Lauterbach L."/>
            <person name="Steele A.D."/>
            <person name="Gui C."/>
            <person name="Meng S."/>
            <person name="Li G."/>
            <person name="Viehrig K."/>
            <person name="Ye F."/>
            <person name="Su P."/>
            <person name="Kiefer A.F."/>
            <person name="Nichols A."/>
            <person name="Cepeda A.J."/>
            <person name="Yan W."/>
            <person name="Fan B."/>
            <person name="Jiang Y."/>
            <person name="Adhikari A."/>
            <person name="Zheng C.-J."/>
            <person name="Schuster L."/>
            <person name="Cowan T.M."/>
            <person name="Smanski M.J."/>
            <person name="Chevrette M.G."/>
            <person name="De Carvalho L.P.S."/>
            <person name="Shen B."/>
        </authorList>
    </citation>
    <scope>NUCLEOTIDE SEQUENCE [LARGE SCALE GENOMIC DNA]</scope>
    <source>
        <strain evidence="2 3">NPDC048946</strain>
    </source>
</reference>
<name>A0ABV3DKX2_9ACTN</name>
<dbReference type="Pfam" id="PF03364">
    <property type="entry name" value="Polyketide_cyc"/>
    <property type="match status" value="1"/>
</dbReference>
<dbReference type="RefSeq" id="WP_358356897.1">
    <property type="nucleotide sequence ID" value="NZ_JBEZFP010000063.1"/>
</dbReference>
<protein>
    <submittedName>
        <fullName evidence="2">SRPBCC family protein</fullName>
    </submittedName>
</protein>
<dbReference type="EMBL" id="JBEZFP010000063">
    <property type="protein sequence ID" value="MEU8136406.1"/>
    <property type="molecule type" value="Genomic_DNA"/>
</dbReference>
<proteinExistence type="predicted"/>
<evidence type="ECO:0000313" key="3">
    <source>
        <dbReference type="Proteomes" id="UP001551482"/>
    </source>
</evidence>
<dbReference type="InterPro" id="IPR005031">
    <property type="entry name" value="COQ10_START"/>
</dbReference>
<sequence>MECSVVLDARLPGQDPDAAFALVADFEQYPRLTENVRSVQIFHRAEGDMESTWAVNFRRGILEWTERDEVDPAARRLEFTQTKGDFAKFIGTWTVEPAPGGALVTFSSRFDLGIASLASLVDPVACAALRDSISDILRGLFGTSTEIREIEAAPITG</sequence>
<comment type="caution">
    <text evidence="2">The sequence shown here is derived from an EMBL/GenBank/DDBJ whole genome shotgun (WGS) entry which is preliminary data.</text>
</comment>
<evidence type="ECO:0000259" key="1">
    <source>
        <dbReference type="Pfam" id="PF03364"/>
    </source>
</evidence>
<accession>A0ABV3DKX2</accession>
<dbReference type="SUPFAM" id="SSF55961">
    <property type="entry name" value="Bet v1-like"/>
    <property type="match status" value="1"/>
</dbReference>
<dbReference type="Proteomes" id="UP001551482">
    <property type="component" value="Unassembled WGS sequence"/>
</dbReference>